<dbReference type="PANTHER" id="PTHR30086">
    <property type="entry name" value="ARGININE EXPORTER PROTEIN ARGO"/>
    <property type="match status" value="1"/>
</dbReference>
<dbReference type="EMBL" id="VHLH01000001">
    <property type="protein sequence ID" value="TPW32914.1"/>
    <property type="molecule type" value="Genomic_DNA"/>
</dbReference>
<dbReference type="GO" id="GO:0005886">
    <property type="term" value="C:plasma membrane"/>
    <property type="evidence" value="ECO:0007669"/>
    <property type="project" value="UniProtKB-SubCell"/>
</dbReference>
<evidence type="ECO:0000256" key="1">
    <source>
        <dbReference type="ARBA" id="ARBA00004651"/>
    </source>
</evidence>
<keyword evidence="2" id="KW-1003">Cell membrane</keyword>
<organism evidence="7 8">
    <name type="scientific">Pararhizobium mangrovi</name>
    <dbReference type="NCBI Taxonomy" id="2590452"/>
    <lineage>
        <taxon>Bacteria</taxon>
        <taxon>Pseudomonadati</taxon>
        <taxon>Pseudomonadota</taxon>
        <taxon>Alphaproteobacteria</taxon>
        <taxon>Hyphomicrobiales</taxon>
        <taxon>Rhizobiaceae</taxon>
        <taxon>Rhizobium/Agrobacterium group</taxon>
        <taxon>Pararhizobium</taxon>
    </lineage>
</organism>
<protein>
    <submittedName>
        <fullName evidence="7">LysE family translocator</fullName>
    </submittedName>
</protein>
<keyword evidence="3 6" id="KW-0812">Transmembrane</keyword>
<name>A0A506UHW4_9HYPH</name>
<evidence type="ECO:0000256" key="2">
    <source>
        <dbReference type="ARBA" id="ARBA00022475"/>
    </source>
</evidence>
<evidence type="ECO:0000313" key="8">
    <source>
        <dbReference type="Proteomes" id="UP000320314"/>
    </source>
</evidence>
<keyword evidence="4 6" id="KW-1133">Transmembrane helix</keyword>
<evidence type="ECO:0000256" key="3">
    <source>
        <dbReference type="ARBA" id="ARBA00022692"/>
    </source>
</evidence>
<dbReference type="PANTHER" id="PTHR30086:SF20">
    <property type="entry name" value="ARGININE EXPORTER PROTEIN ARGO-RELATED"/>
    <property type="match status" value="1"/>
</dbReference>
<dbReference type="RefSeq" id="WP_141165217.1">
    <property type="nucleotide sequence ID" value="NZ_VHLH01000001.1"/>
</dbReference>
<feature type="transmembrane region" description="Helical" evidence="6">
    <location>
        <begin position="44"/>
        <end position="66"/>
    </location>
</feature>
<dbReference type="InterPro" id="IPR001123">
    <property type="entry name" value="LeuE-type"/>
</dbReference>
<dbReference type="OrthoDB" id="9812084at2"/>
<evidence type="ECO:0000256" key="6">
    <source>
        <dbReference type="SAM" id="Phobius"/>
    </source>
</evidence>
<reference evidence="7 8" key="1">
    <citation type="submission" date="2019-06" db="EMBL/GenBank/DDBJ databases">
        <authorList>
            <person name="Li M."/>
        </authorList>
    </citation>
    <scope>NUCLEOTIDE SEQUENCE [LARGE SCALE GENOMIC DNA]</scope>
    <source>
        <strain evidence="7 8">BGMRC6574</strain>
    </source>
</reference>
<comment type="subcellular location">
    <subcellularLocation>
        <location evidence="1">Cell membrane</location>
        <topology evidence="1">Multi-pass membrane protein</topology>
    </subcellularLocation>
</comment>
<feature type="transmembrane region" description="Helical" evidence="6">
    <location>
        <begin position="179"/>
        <end position="196"/>
    </location>
</feature>
<sequence length="197" mass="20875">MTIDTLLALFTFALVGAITPGPNNVMLLASGANFGFRRTLPHILGIQVGFVSLSACIGLGLGTLLATFPALHLVLKVAGGAYLLYLAWRIATSRSAAKGEGAARPISFTQAALFQWINPKAWVVSISAVAIYLTPEHLSASIVGLVACFFLAGSIASPVWTAFGQSLRVFLSDATRLKWFNLVMGLLLVLTLVPMLD</sequence>
<evidence type="ECO:0000313" key="7">
    <source>
        <dbReference type="EMBL" id="TPW32914.1"/>
    </source>
</evidence>
<comment type="caution">
    <text evidence="7">The sequence shown here is derived from an EMBL/GenBank/DDBJ whole genome shotgun (WGS) entry which is preliminary data.</text>
</comment>
<feature type="transmembrane region" description="Helical" evidence="6">
    <location>
        <begin position="73"/>
        <end position="91"/>
    </location>
</feature>
<evidence type="ECO:0000256" key="4">
    <source>
        <dbReference type="ARBA" id="ARBA00022989"/>
    </source>
</evidence>
<dbReference type="AlphaFoldDB" id="A0A506UHW4"/>
<gene>
    <name evidence="7" type="ORF">FJU11_01465</name>
</gene>
<proteinExistence type="predicted"/>
<keyword evidence="8" id="KW-1185">Reference proteome</keyword>
<dbReference type="GO" id="GO:0033228">
    <property type="term" value="P:cysteine export across plasma membrane"/>
    <property type="evidence" value="ECO:0007669"/>
    <property type="project" value="TreeGrafter"/>
</dbReference>
<feature type="transmembrane region" description="Helical" evidence="6">
    <location>
        <begin position="140"/>
        <end position="159"/>
    </location>
</feature>
<dbReference type="Pfam" id="PF01810">
    <property type="entry name" value="LysE"/>
    <property type="match status" value="1"/>
</dbReference>
<dbReference type="Proteomes" id="UP000320314">
    <property type="component" value="Unassembled WGS sequence"/>
</dbReference>
<evidence type="ECO:0000256" key="5">
    <source>
        <dbReference type="ARBA" id="ARBA00023136"/>
    </source>
</evidence>
<dbReference type="GO" id="GO:0015171">
    <property type="term" value="F:amino acid transmembrane transporter activity"/>
    <property type="evidence" value="ECO:0007669"/>
    <property type="project" value="TreeGrafter"/>
</dbReference>
<accession>A0A506UHW4</accession>
<keyword evidence="5 6" id="KW-0472">Membrane</keyword>